<dbReference type="EMBL" id="MCFG01000087">
    <property type="protein sequence ID" value="ORX82773.1"/>
    <property type="molecule type" value="Genomic_DNA"/>
</dbReference>
<feature type="domain" description="MIR" evidence="15">
    <location>
        <begin position="346"/>
        <end position="400"/>
    </location>
</feature>
<feature type="transmembrane region" description="Helical" evidence="14">
    <location>
        <begin position="611"/>
        <end position="633"/>
    </location>
</feature>
<dbReference type="InterPro" id="IPR016093">
    <property type="entry name" value="MIR_motif"/>
</dbReference>
<dbReference type="GO" id="GO:0005789">
    <property type="term" value="C:endoplasmic reticulum membrane"/>
    <property type="evidence" value="ECO:0007669"/>
    <property type="project" value="UniProtKB-SubCell"/>
</dbReference>
<reference evidence="16 17" key="1">
    <citation type="submission" date="2016-08" db="EMBL/GenBank/DDBJ databases">
        <title>A Parts List for Fungal Cellulosomes Revealed by Comparative Genomics.</title>
        <authorList>
            <consortium name="DOE Joint Genome Institute"/>
            <person name="Haitjema C.H."/>
            <person name="Gilmore S.P."/>
            <person name="Henske J.K."/>
            <person name="Solomon K.V."/>
            <person name="De Groot R."/>
            <person name="Kuo A."/>
            <person name="Mondo S.J."/>
            <person name="Salamov A.A."/>
            <person name="Labutti K."/>
            <person name="Zhao Z."/>
            <person name="Chiniquy J."/>
            <person name="Barry K."/>
            <person name="Brewer H.M."/>
            <person name="Purvine S.O."/>
            <person name="Wright A.T."/>
            <person name="Boxma B."/>
            <person name="Van Alen T."/>
            <person name="Hackstein J.H."/>
            <person name="Baker S.E."/>
            <person name="Grigoriev I.V."/>
            <person name="O'Malley M.A."/>
        </authorList>
    </citation>
    <scope>NUCLEOTIDE SEQUENCE [LARGE SCALE GENOMIC DNA]</scope>
    <source>
        <strain evidence="16 17">S4</strain>
    </source>
</reference>
<name>A0A1Y1XAM9_9FUNG</name>
<feature type="transmembrane region" description="Helical" evidence="14">
    <location>
        <begin position="645"/>
        <end position="666"/>
    </location>
</feature>
<dbReference type="GO" id="GO:0004169">
    <property type="term" value="F:dolichyl-phosphate-mannose-protein mannosyltransferase activity"/>
    <property type="evidence" value="ECO:0007669"/>
    <property type="project" value="UniProtKB-UniRule"/>
</dbReference>
<evidence type="ECO:0000256" key="11">
    <source>
        <dbReference type="ARBA" id="ARBA00023136"/>
    </source>
</evidence>
<feature type="transmembrane region" description="Helical" evidence="14">
    <location>
        <begin position="235"/>
        <end position="258"/>
    </location>
</feature>
<evidence type="ECO:0000256" key="2">
    <source>
        <dbReference type="ARBA" id="ARBA00004922"/>
    </source>
</evidence>
<evidence type="ECO:0000256" key="8">
    <source>
        <dbReference type="ARBA" id="ARBA00022737"/>
    </source>
</evidence>
<dbReference type="InterPro" id="IPR036300">
    <property type="entry name" value="MIR_dom_sf"/>
</dbReference>
<evidence type="ECO:0000256" key="6">
    <source>
        <dbReference type="ARBA" id="ARBA00022679"/>
    </source>
</evidence>
<evidence type="ECO:0000256" key="3">
    <source>
        <dbReference type="ARBA" id="ARBA00007222"/>
    </source>
</evidence>
<comment type="pathway">
    <text evidence="2 14">Protein modification; protein glycosylation.</text>
</comment>
<accession>A0A1Y1XAM9</accession>
<feature type="transmembrane region" description="Helical" evidence="14">
    <location>
        <begin position="584"/>
        <end position="605"/>
    </location>
</feature>
<evidence type="ECO:0000256" key="9">
    <source>
        <dbReference type="ARBA" id="ARBA00022824"/>
    </source>
</evidence>
<dbReference type="InterPro" id="IPR027005">
    <property type="entry name" value="PMT-like"/>
</dbReference>
<feature type="transmembrane region" description="Helical" evidence="14">
    <location>
        <begin position="559"/>
        <end position="577"/>
    </location>
</feature>
<keyword evidence="8" id="KW-0677">Repeat</keyword>
<feature type="transmembrane region" description="Helical" evidence="14">
    <location>
        <begin position="98"/>
        <end position="117"/>
    </location>
</feature>
<keyword evidence="10 14" id="KW-1133">Transmembrane helix</keyword>
<dbReference type="AlphaFoldDB" id="A0A1Y1XAM9"/>
<evidence type="ECO:0000256" key="12">
    <source>
        <dbReference type="ARBA" id="ARBA00045085"/>
    </source>
</evidence>
<feature type="transmembrane region" description="Helical" evidence="14">
    <location>
        <begin position="151"/>
        <end position="169"/>
    </location>
</feature>
<keyword evidence="6 14" id="KW-0808">Transferase</keyword>
<dbReference type="InterPro" id="IPR032421">
    <property type="entry name" value="PMT_4TMC"/>
</dbReference>
<keyword evidence="9 14" id="KW-0256">Endoplasmic reticulum</keyword>
<feature type="transmembrane region" description="Helical" evidence="14">
    <location>
        <begin position="181"/>
        <end position="200"/>
    </location>
</feature>
<dbReference type="PROSITE" id="PS50919">
    <property type="entry name" value="MIR"/>
    <property type="match status" value="1"/>
</dbReference>
<feature type="transmembrane region" description="Helical" evidence="14">
    <location>
        <begin position="206"/>
        <end position="223"/>
    </location>
</feature>
<comment type="similarity">
    <text evidence="3 14">Belongs to the glycosyltransferase 39 family.</text>
</comment>
<keyword evidence="11 14" id="KW-0472">Membrane</keyword>
<dbReference type="InterPro" id="IPR003342">
    <property type="entry name" value="ArnT-like_N"/>
</dbReference>
<dbReference type="UniPathway" id="UPA00378"/>
<evidence type="ECO:0000313" key="17">
    <source>
        <dbReference type="Proteomes" id="UP000193944"/>
    </source>
</evidence>
<evidence type="ECO:0000256" key="4">
    <source>
        <dbReference type="ARBA" id="ARBA00012839"/>
    </source>
</evidence>
<dbReference type="Pfam" id="PF16192">
    <property type="entry name" value="PMT_4TMC"/>
    <property type="match status" value="1"/>
</dbReference>
<dbReference type="PANTHER" id="PTHR10050">
    <property type="entry name" value="DOLICHYL-PHOSPHATE-MANNOSE--PROTEIN MANNOSYLTRANSFERASE"/>
    <property type="match status" value="1"/>
</dbReference>
<dbReference type="EC" id="2.4.1.109" evidence="4 14"/>
<proteinExistence type="inferred from homology"/>
<dbReference type="Proteomes" id="UP000193944">
    <property type="component" value="Unassembled WGS sequence"/>
</dbReference>
<comment type="catalytic activity">
    <reaction evidence="13 14">
        <text>a di-trans,poly-cis-dolichyl beta-D-mannosyl phosphate + L-seryl-[protein] = 3-O-(alpha-D-mannosyl)-L-seryl-[protein] + a di-trans,poly-cis-dolichyl phosphate + H(+)</text>
        <dbReference type="Rhea" id="RHEA:17377"/>
        <dbReference type="Rhea" id="RHEA-COMP:9863"/>
        <dbReference type="Rhea" id="RHEA-COMP:13546"/>
        <dbReference type="Rhea" id="RHEA-COMP:19498"/>
        <dbReference type="Rhea" id="RHEA-COMP:19501"/>
        <dbReference type="ChEBI" id="CHEBI:15378"/>
        <dbReference type="ChEBI" id="CHEBI:29999"/>
        <dbReference type="ChEBI" id="CHEBI:57683"/>
        <dbReference type="ChEBI" id="CHEBI:58211"/>
        <dbReference type="ChEBI" id="CHEBI:137321"/>
        <dbReference type="EC" id="2.4.1.109"/>
    </reaction>
</comment>
<keyword evidence="17" id="KW-1185">Reference proteome</keyword>
<keyword evidence="5 14" id="KW-0328">Glycosyltransferase</keyword>
<feature type="transmembrane region" description="Helical" evidence="14">
    <location>
        <begin position="7"/>
        <end position="26"/>
    </location>
</feature>
<comment type="caution">
    <text evidence="16">The sequence shown here is derived from an EMBL/GenBank/DDBJ whole genome shotgun (WGS) entry which is preliminary data.</text>
</comment>
<dbReference type="PANTHER" id="PTHR10050:SF46">
    <property type="entry name" value="PROTEIN O-MANNOSYL-TRANSFERASE 2"/>
    <property type="match status" value="1"/>
</dbReference>
<evidence type="ECO:0000256" key="10">
    <source>
        <dbReference type="ARBA" id="ARBA00022989"/>
    </source>
</evidence>
<dbReference type="STRING" id="1754192.A0A1Y1XAM9"/>
<comment type="catalytic activity">
    <reaction evidence="12 14">
        <text>a di-trans,poly-cis-dolichyl beta-D-mannosyl phosphate + L-threonyl-[protein] = 3-O-(alpha-D-mannosyl)-L-threonyl-[protein] + a di-trans,poly-cis-dolichyl phosphate + H(+)</text>
        <dbReference type="Rhea" id="RHEA:53396"/>
        <dbReference type="Rhea" id="RHEA-COMP:11060"/>
        <dbReference type="Rhea" id="RHEA-COMP:13547"/>
        <dbReference type="Rhea" id="RHEA-COMP:19498"/>
        <dbReference type="Rhea" id="RHEA-COMP:19501"/>
        <dbReference type="ChEBI" id="CHEBI:15378"/>
        <dbReference type="ChEBI" id="CHEBI:30013"/>
        <dbReference type="ChEBI" id="CHEBI:57683"/>
        <dbReference type="ChEBI" id="CHEBI:58211"/>
        <dbReference type="ChEBI" id="CHEBI:137323"/>
        <dbReference type="EC" id="2.4.1.109"/>
    </reaction>
</comment>
<evidence type="ECO:0000256" key="5">
    <source>
        <dbReference type="ARBA" id="ARBA00022676"/>
    </source>
</evidence>
<reference evidence="16 17" key="2">
    <citation type="submission" date="2016-08" db="EMBL/GenBank/DDBJ databases">
        <title>Pervasive Adenine N6-methylation of Active Genes in Fungi.</title>
        <authorList>
            <consortium name="DOE Joint Genome Institute"/>
            <person name="Mondo S.J."/>
            <person name="Dannebaum R.O."/>
            <person name="Kuo R.C."/>
            <person name="Labutti K."/>
            <person name="Haridas S."/>
            <person name="Kuo A."/>
            <person name="Salamov A."/>
            <person name="Ahrendt S.R."/>
            <person name="Lipzen A."/>
            <person name="Sullivan W."/>
            <person name="Andreopoulos W.B."/>
            <person name="Clum A."/>
            <person name="Lindquist E."/>
            <person name="Daum C."/>
            <person name="Ramamoorthy G.K."/>
            <person name="Gryganskyi A."/>
            <person name="Culley D."/>
            <person name="Magnuson J.K."/>
            <person name="James T.Y."/>
            <person name="O'Malley M.A."/>
            <person name="Stajich J.E."/>
            <person name="Spatafora J.W."/>
            <person name="Visel A."/>
            <person name="Grigoriev I.V."/>
        </authorList>
    </citation>
    <scope>NUCLEOTIDE SEQUENCE [LARGE SCALE GENOMIC DNA]</scope>
    <source>
        <strain evidence="16 17">S4</strain>
    </source>
</reference>
<dbReference type="Gene3D" id="2.80.10.50">
    <property type="match status" value="1"/>
</dbReference>
<gene>
    <name evidence="16" type="ORF">BCR32DRAFT_292417</name>
</gene>
<dbReference type="SUPFAM" id="SSF82109">
    <property type="entry name" value="MIR domain"/>
    <property type="match status" value="1"/>
</dbReference>
<evidence type="ECO:0000256" key="14">
    <source>
        <dbReference type="RuleBase" id="RU367007"/>
    </source>
</evidence>
<evidence type="ECO:0000256" key="13">
    <source>
        <dbReference type="ARBA" id="ARBA00045102"/>
    </source>
</evidence>
<comment type="function">
    <text evidence="14">Transfers mannose from Dol-P-mannose to Ser or Thr residues on proteins.</text>
</comment>
<dbReference type="Pfam" id="PF02366">
    <property type="entry name" value="PMT"/>
    <property type="match status" value="1"/>
</dbReference>
<evidence type="ECO:0000256" key="1">
    <source>
        <dbReference type="ARBA" id="ARBA00004477"/>
    </source>
</evidence>
<keyword evidence="7 14" id="KW-0812">Transmembrane</keyword>
<evidence type="ECO:0000256" key="7">
    <source>
        <dbReference type="ARBA" id="ARBA00022692"/>
    </source>
</evidence>
<sequence>MKDKKKNNIIISIILFVISYFIRTYAIGRSKVVVWDETHFALATSEYVGKRFFFDLHPPLGKQILALVGYFVKFDVNLYTNFFPFPGGANYVEGLNYIALRTVCAFFGAMIIPLTYLSAIELKLSQRTSILLGILIAIENSLVVISKFILLDAFLLFFNALTCYCFLKFNNTKKKEFSYSWWRWQILLGISLGGLISIKWTGFQTYGLIGLVTIYDLFVYYMKNYKNLKSYLGHWISRIICLIIIPFAIYSSLFYIHFNWFEYSGDGSPKMSTAFKSRLKGNTLYGPLEVTSNSTVTIKNSRIGGGNLFCTPKSKYYNNWVSTYLLNDPGINWIIKKDPANNKNEKKYIYDGDIIEIVHKNTNTYLTTTLYDKAPFTKSMKRVISRDGVQEHSLWKIEFVKNPNITKFIKLKRGHFEEIPDVLHPISTKFRLRNKKFNCLLRSHNVVLPMSKGWKRLEAGCDFEHENSWETVWHIENNTPETNPGLSYMYEWNIPQSFWRDFLDYHSAMINVNKMIEPFPRTTMRLDSHPKKWPFLNVGVRMLNWDDNTVKFYLLGNPFIWWLSTISIICLSATFIIKLKNKKSIFAECFVLMGWMINYIPFYIVGRMTYLHHYLVSLYFSIICLAILLDFYILPIIKIPIIKRLFILFFILIAISISAFFSPFVYGFQGPAINMKNRQWLKTWNIY</sequence>
<evidence type="ECO:0000259" key="15">
    <source>
        <dbReference type="PROSITE" id="PS50919"/>
    </source>
</evidence>
<dbReference type="OrthoDB" id="5561486at2759"/>
<organism evidence="16 17">
    <name type="scientific">Anaeromyces robustus</name>
    <dbReference type="NCBI Taxonomy" id="1754192"/>
    <lineage>
        <taxon>Eukaryota</taxon>
        <taxon>Fungi</taxon>
        <taxon>Fungi incertae sedis</taxon>
        <taxon>Chytridiomycota</taxon>
        <taxon>Chytridiomycota incertae sedis</taxon>
        <taxon>Neocallimastigomycetes</taxon>
        <taxon>Neocallimastigales</taxon>
        <taxon>Neocallimastigaceae</taxon>
        <taxon>Anaeromyces</taxon>
    </lineage>
</organism>
<protein>
    <recommendedName>
        <fullName evidence="4 14">Dolichyl-phosphate-mannose--protein mannosyltransferase</fullName>
        <ecNumber evidence="4 14">2.4.1.109</ecNumber>
    </recommendedName>
</protein>
<comment type="subcellular location">
    <subcellularLocation>
        <location evidence="1 14">Endoplasmic reticulum membrane</location>
        <topology evidence="1 14">Multi-pass membrane protein</topology>
    </subcellularLocation>
</comment>
<evidence type="ECO:0000313" key="16">
    <source>
        <dbReference type="EMBL" id="ORX82773.1"/>
    </source>
</evidence>